<gene>
    <name evidence="5" type="ORF">NDU88_006280</name>
</gene>
<accession>A0AAV7TWE1</accession>
<evidence type="ECO:0000256" key="1">
    <source>
        <dbReference type="ARBA" id="ARBA00005771"/>
    </source>
</evidence>
<dbReference type="Pfam" id="PF00685">
    <property type="entry name" value="Sulfotransfer_1"/>
    <property type="match status" value="1"/>
</dbReference>
<evidence type="ECO:0000259" key="4">
    <source>
        <dbReference type="Pfam" id="PF00685"/>
    </source>
</evidence>
<feature type="domain" description="Sulfotransferase" evidence="4">
    <location>
        <begin position="59"/>
        <end position="182"/>
    </location>
</feature>
<protein>
    <recommendedName>
        <fullName evidence="3">Sulfotransferase</fullName>
        <ecNumber evidence="3">2.8.2.-</ecNumber>
    </recommendedName>
</protein>
<dbReference type="GO" id="GO:0008146">
    <property type="term" value="F:sulfotransferase activity"/>
    <property type="evidence" value="ECO:0007669"/>
    <property type="project" value="InterPro"/>
</dbReference>
<dbReference type="InterPro" id="IPR000863">
    <property type="entry name" value="Sulfotransferase_dom"/>
</dbReference>
<dbReference type="AlphaFoldDB" id="A0AAV7TWE1"/>
<comment type="caution">
    <text evidence="5">The sequence shown here is derived from an EMBL/GenBank/DDBJ whole genome shotgun (WGS) entry which is preliminary data.</text>
</comment>
<dbReference type="InterPro" id="IPR027417">
    <property type="entry name" value="P-loop_NTPase"/>
</dbReference>
<evidence type="ECO:0000256" key="2">
    <source>
        <dbReference type="ARBA" id="ARBA00022679"/>
    </source>
</evidence>
<dbReference type="EC" id="2.8.2.-" evidence="3"/>
<sequence>MADGDQPATMEWILQEIISLTLETKSIRTDIASFHSRVGARLRGVSHSYLGAKRVRKLKLTISFGSWFEHVKGWWLKRHELRLLYIFYEDMKEDLEREVRKLLTFLEKDMDEGVLKKIVHHASFEVMRDNPMTNYKTLPNELFDQDVSPFMRKGVSGDWKNHFTVALNERFDEDFGEKMKGSLMSF</sequence>
<keyword evidence="6" id="KW-1185">Reference proteome</keyword>
<dbReference type="PANTHER" id="PTHR11783">
    <property type="entry name" value="SULFOTRANSFERASE SULT"/>
    <property type="match status" value="1"/>
</dbReference>
<organism evidence="5 6">
    <name type="scientific">Pleurodeles waltl</name>
    <name type="common">Iberian ribbed newt</name>
    <dbReference type="NCBI Taxonomy" id="8319"/>
    <lineage>
        <taxon>Eukaryota</taxon>
        <taxon>Metazoa</taxon>
        <taxon>Chordata</taxon>
        <taxon>Craniata</taxon>
        <taxon>Vertebrata</taxon>
        <taxon>Euteleostomi</taxon>
        <taxon>Amphibia</taxon>
        <taxon>Batrachia</taxon>
        <taxon>Caudata</taxon>
        <taxon>Salamandroidea</taxon>
        <taxon>Salamandridae</taxon>
        <taxon>Pleurodelinae</taxon>
        <taxon>Pleurodeles</taxon>
    </lineage>
</organism>
<dbReference type="Proteomes" id="UP001066276">
    <property type="component" value="Chromosome 3_2"/>
</dbReference>
<keyword evidence="2 3" id="KW-0808">Transferase</keyword>
<evidence type="ECO:0000313" key="6">
    <source>
        <dbReference type="Proteomes" id="UP001066276"/>
    </source>
</evidence>
<evidence type="ECO:0000256" key="3">
    <source>
        <dbReference type="RuleBase" id="RU361155"/>
    </source>
</evidence>
<dbReference type="Gene3D" id="3.40.50.300">
    <property type="entry name" value="P-loop containing nucleotide triphosphate hydrolases"/>
    <property type="match status" value="1"/>
</dbReference>
<comment type="similarity">
    <text evidence="1 3">Belongs to the sulfotransferase 1 family.</text>
</comment>
<reference evidence="5" key="1">
    <citation type="journal article" date="2022" name="bioRxiv">
        <title>Sequencing and chromosome-scale assembly of the giantPleurodeles waltlgenome.</title>
        <authorList>
            <person name="Brown T."/>
            <person name="Elewa A."/>
            <person name="Iarovenko S."/>
            <person name="Subramanian E."/>
            <person name="Araus A.J."/>
            <person name="Petzold A."/>
            <person name="Susuki M."/>
            <person name="Suzuki K.-i.T."/>
            <person name="Hayashi T."/>
            <person name="Toyoda A."/>
            <person name="Oliveira C."/>
            <person name="Osipova E."/>
            <person name="Leigh N.D."/>
            <person name="Simon A."/>
            <person name="Yun M.H."/>
        </authorList>
    </citation>
    <scope>NUCLEOTIDE SEQUENCE</scope>
    <source>
        <strain evidence="5">20211129_DDA</strain>
        <tissue evidence="5">Liver</tissue>
    </source>
</reference>
<dbReference type="EMBL" id="JANPWB010000006">
    <property type="protein sequence ID" value="KAJ1181069.1"/>
    <property type="molecule type" value="Genomic_DNA"/>
</dbReference>
<dbReference type="SUPFAM" id="SSF52540">
    <property type="entry name" value="P-loop containing nucleoside triphosphate hydrolases"/>
    <property type="match status" value="1"/>
</dbReference>
<proteinExistence type="inferred from homology"/>
<name>A0AAV7TWE1_PLEWA</name>
<evidence type="ECO:0000313" key="5">
    <source>
        <dbReference type="EMBL" id="KAJ1181069.1"/>
    </source>
</evidence>